<dbReference type="Pfam" id="PF13568">
    <property type="entry name" value="OMP_b-brl_2"/>
    <property type="match status" value="1"/>
</dbReference>
<proteinExistence type="predicted"/>
<dbReference type="EMBL" id="BNAF01000017">
    <property type="protein sequence ID" value="GHE48390.1"/>
    <property type="molecule type" value="Genomic_DNA"/>
</dbReference>
<dbReference type="Proteomes" id="UP000620550">
    <property type="component" value="Unassembled WGS sequence"/>
</dbReference>
<accession>A0ABQ3HZ64</accession>
<evidence type="ECO:0000259" key="1">
    <source>
        <dbReference type="Pfam" id="PF13568"/>
    </source>
</evidence>
<sequence length="171" mass="18728">MSWLTFQDGDSRESNPKLGYAYGLVADLGFARNYYFSTGLLINTLYSQAMASGQADLVQDMTYRLQYAEVPIAIKLKTNAGSVARFYGQFGFTAGVNVSGKERIAPSTQYRAIEGDDLFRLGLLIGAGAEWRLTNSLSAITGLSYNNGFTRAMKDGRPKLSYTALNIGLLF</sequence>
<evidence type="ECO:0000313" key="3">
    <source>
        <dbReference type="Proteomes" id="UP000620550"/>
    </source>
</evidence>
<name>A0ABQ3HZ64_9SPHI</name>
<reference evidence="3" key="1">
    <citation type="journal article" date="2019" name="Int. J. Syst. Evol. Microbiol.">
        <title>The Global Catalogue of Microorganisms (GCM) 10K type strain sequencing project: providing services to taxonomists for standard genome sequencing and annotation.</title>
        <authorList>
            <consortium name="The Broad Institute Genomics Platform"/>
            <consortium name="The Broad Institute Genome Sequencing Center for Infectious Disease"/>
            <person name="Wu L."/>
            <person name="Ma J."/>
        </authorList>
    </citation>
    <scope>NUCLEOTIDE SEQUENCE [LARGE SCALE GENOMIC DNA]</scope>
    <source>
        <strain evidence="3">CGMCC 1.12966</strain>
    </source>
</reference>
<keyword evidence="3" id="KW-1185">Reference proteome</keyword>
<evidence type="ECO:0000313" key="2">
    <source>
        <dbReference type="EMBL" id="GHE48390.1"/>
    </source>
</evidence>
<comment type="caution">
    <text evidence="2">The sequence shown here is derived from an EMBL/GenBank/DDBJ whole genome shotgun (WGS) entry which is preliminary data.</text>
</comment>
<gene>
    <name evidence="2" type="ORF">GCM10017764_34370</name>
</gene>
<organism evidence="2 3">
    <name type="scientific">Sphingobacterium griseoflavum</name>
    <dbReference type="NCBI Taxonomy" id="1474952"/>
    <lineage>
        <taxon>Bacteria</taxon>
        <taxon>Pseudomonadati</taxon>
        <taxon>Bacteroidota</taxon>
        <taxon>Sphingobacteriia</taxon>
        <taxon>Sphingobacteriales</taxon>
        <taxon>Sphingobacteriaceae</taxon>
        <taxon>Sphingobacterium</taxon>
    </lineage>
</organism>
<protein>
    <recommendedName>
        <fullName evidence="1">Outer membrane protein beta-barrel domain-containing protein</fullName>
    </recommendedName>
</protein>
<dbReference type="InterPro" id="IPR025665">
    <property type="entry name" value="Beta-barrel_OMP_2"/>
</dbReference>
<feature type="domain" description="Outer membrane protein beta-barrel" evidence="1">
    <location>
        <begin position="11"/>
        <end position="150"/>
    </location>
</feature>